<evidence type="ECO:0000313" key="3">
    <source>
        <dbReference type="EMBL" id="ETW50427.1"/>
    </source>
</evidence>
<keyword evidence="2" id="KW-0804">Transcription</keyword>
<dbReference type="PANTHER" id="PTHR45838">
    <property type="entry name" value="HISTONE-LYSINE-N-METHYLTRANSFERASE 2 KMT2 FAMILY MEMBER"/>
    <property type="match status" value="1"/>
</dbReference>
<proteinExistence type="predicted"/>
<name>A0A024WTC9_PLAFA</name>
<reference evidence="3 4" key="2">
    <citation type="submission" date="2013-02" db="EMBL/GenBank/DDBJ databases">
        <title>The Genome Sequence of Plasmodium falciparum MaliPS096_E11.</title>
        <authorList>
            <consortium name="The Broad Institute Genome Sequencing Platform"/>
            <consortium name="The Broad Institute Genome Sequencing Center for Infectious Disease"/>
            <person name="Neafsey D."/>
            <person name="Cheeseman I."/>
            <person name="Volkman S."/>
            <person name="Adams J."/>
            <person name="Walker B."/>
            <person name="Young S.K."/>
            <person name="Zeng Q."/>
            <person name="Gargeya S."/>
            <person name="Fitzgerald M."/>
            <person name="Haas B."/>
            <person name="Abouelleil A."/>
            <person name="Alvarado L."/>
            <person name="Arachchi H.M."/>
            <person name="Berlin A.M."/>
            <person name="Chapman S.B."/>
            <person name="Dewar J."/>
            <person name="Goldberg J."/>
            <person name="Griggs A."/>
            <person name="Gujja S."/>
            <person name="Hansen M."/>
            <person name="Howarth C."/>
            <person name="Imamovic A."/>
            <person name="Larimer J."/>
            <person name="McCowan C."/>
            <person name="Murphy C."/>
            <person name="Neiman D."/>
            <person name="Pearson M."/>
            <person name="Priest M."/>
            <person name="Roberts A."/>
            <person name="Saif S."/>
            <person name="Shea T."/>
            <person name="Sisk P."/>
            <person name="Sykes S."/>
            <person name="Wortman J."/>
            <person name="Nusbaum C."/>
            <person name="Birren B."/>
        </authorList>
    </citation>
    <scope>NUCLEOTIDE SEQUENCE [LARGE SCALE GENOMIC DNA]</scope>
    <source>
        <strain evidence="3 4">MaliPS096_E11</strain>
    </source>
</reference>
<reference evidence="3 4" key="1">
    <citation type="submission" date="2013-02" db="EMBL/GenBank/DDBJ databases">
        <title>The Genome Annotation of Plasmodium falciparum MaliPS096_E11.</title>
        <authorList>
            <consortium name="The Broad Institute Genome Sequencing Platform"/>
            <consortium name="The Broad Institute Genome Sequencing Center for Infectious Disease"/>
            <person name="Neafsey D."/>
            <person name="Hoffman S."/>
            <person name="Volkman S."/>
            <person name="Rosenthal P."/>
            <person name="Walker B."/>
            <person name="Young S.K."/>
            <person name="Zeng Q."/>
            <person name="Gargeya S."/>
            <person name="Fitzgerald M."/>
            <person name="Haas B."/>
            <person name="Abouelleil A."/>
            <person name="Allen A.W."/>
            <person name="Alvarado L."/>
            <person name="Arachchi H.M."/>
            <person name="Berlin A.M."/>
            <person name="Chapman S.B."/>
            <person name="Gainer-Dewar J."/>
            <person name="Goldberg J."/>
            <person name="Griggs A."/>
            <person name="Gujja S."/>
            <person name="Hansen M."/>
            <person name="Howarth C."/>
            <person name="Imamovic A."/>
            <person name="Ireland A."/>
            <person name="Larimer J."/>
            <person name="McCowan C."/>
            <person name="Murphy C."/>
            <person name="Pearson M."/>
            <person name="Poon T.W."/>
            <person name="Priest M."/>
            <person name="Roberts A."/>
            <person name="Saif S."/>
            <person name="Shea T."/>
            <person name="Sisk P."/>
            <person name="Sykes S."/>
            <person name="Wortman J."/>
            <person name="Nusbaum C."/>
            <person name="Birren B."/>
        </authorList>
    </citation>
    <scope>NUCLEOTIDE SEQUENCE [LARGE SCALE GENOMIC DNA]</scope>
    <source>
        <strain evidence="3 4">MaliPS096_E11</strain>
    </source>
</reference>
<sequence length="380" mass="45858">MNENNDLYMKKINEKYFPNYHPKKRKKKKLDNTSYINHNYNYNYPYNYNLLSNNSKSRILKVGCHNILNIGDILKYDGDKIIYPCGYLNMRIFYNLPSYYLFQIYKNANIDDINRKTKLLEKIFLQLRATYIFSITLREQNFFFSILLFPLINIDYFSESDATNFILAEGYNINEVYMKFLSLFNSQNYICDDMNNDYSHYNAKYGNIYKCLETYILKSVEHNKFIDSHTFFGLTLPCVVYQIKYKLFKYMYKHLSEKIKTYIKKSKDSVMKKRIKGCTREVVYNDNVLCKYSNLDTTIFKENEKENEKNIRKTVKYKYNINSAMSYRYLMNISSNLRLYVKKSSIHGYGLYTCEFINEGEVKIIFICYIWLERKYILSY</sequence>
<dbReference type="Gene3D" id="2.170.270.10">
    <property type="entry name" value="SET domain"/>
    <property type="match status" value="1"/>
</dbReference>
<protein>
    <submittedName>
        <fullName evidence="3">Uncharacterized protein</fullName>
    </submittedName>
</protein>
<dbReference type="EMBL" id="KI925521">
    <property type="protein sequence ID" value="ETW50427.1"/>
    <property type="molecule type" value="Genomic_DNA"/>
</dbReference>
<dbReference type="AlphaFoldDB" id="A0A024WTC9"/>
<dbReference type="PANTHER" id="PTHR45838:SF4">
    <property type="entry name" value="HISTONE-LYSINE N-METHYLTRANSFERASE TRITHORAX"/>
    <property type="match status" value="1"/>
</dbReference>
<evidence type="ECO:0000256" key="1">
    <source>
        <dbReference type="ARBA" id="ARBA00023015"/>
    </source>
</evidence>
<dbReference type="Proteomes" id="UP000030699">
    <property type="component" value="Unassembled WGS sequence"/>
</dbReference>
<accession>A0A024WTC9</accession>
<evidence type="ECO:0000256" key="2">
    <source>
        <dbReference type="ARBA" id="ARBA00023163"/>
    </source>
</evidence>
<keyword evidence="1" id="KW-0805">Transcription regulation</keyword>
<dbReference type="GO" id="GO:0042800">
    <property type="term" value="F:histone H3K4 methyltransferase activity"/>
    <property type="evidence" value="ECO:0007669"/>
    <property type="project" value="TreeGrafter"/>
</dbReference>
<organism evidence="3 4">
    <name type="scientific">Plasmodium falciparum MaliPS096_E11</name>
    <dbReference type="NCBI Taxonomy" id="1036727"/>
    <lineage>
        <taxon>Eukaryota</taxon>
        <taxon>Sar</taxon>
        <taxon>Alveolata</taxon>
        <taxon>Apicomplexa</taxon>
        <taxon>Aconoidasida</taxon>
        <taxon>Haemosporida</taxon>
        <taxon>Plasmodiidae</taxon>
        <taxon>Plasmodium</taxon>
        <taxon>Plasmodium (Laverania)</taxon>
    </lineage>
</organism>
<dbReference type="InterPro" id="IPR046341">
    <property type="entry name" value="SET_dom_sf"/>
</dbReference>
<dbReference type="GO" id="GO:0035097">
    <property type="term" value="C:histone methyltransferase complex"/>
    <property type="evidence" value="ECO:0007669"/>
    <property type="project" value="TreeGrafter"/>
</dbReference>
<evidence type="ECO:0000313" key="4">
    <source>
        <dbReference type="Proteomes" id="UP000030699"/>
    </source>
</evidence>
<dbReference type="GO" id="GO:0045893">
    <property type="term" value="P:positive regulation of DNA-templated transcription"/>
    <property type="evidence" value="ECO:0007669"/>
    <property type="project" value="TreeGrafter"/>
</dbReference>
<gene>
    <name evidence="3" type="ORF">PFMALIP_01593</name>
</gene>